<gene>
    <name evidence="1" type="ORF">KVA01_02960</name>
</gene>
<protein>
    <submittedName>
        <fullName evidence="1">Uncharacterized protein</fullName>
    </submittedName>
</protein>
<keyword evidence="2" id="KW-1185">Reference proteome</keyword>
<name>A0A4Y4CZ38_KOCVA</name>
<sequence>MTTAPSGLRARASEVRGNGMGAHFDRVTARDHTATIGREAWRKACTVRRFRRPKRADRR</sequence>
<reference evidence="1 2" key="1">
    <citation type="submission" date="2019-06" db="EMBL/GenBank/DDBJ databases">
        <title>Whole genome shotgun sequence of Kocuria varians NBRC 15358.</title>
        <authorList>
            <person name="Hosoyama A."/>
            <person name="Uohara A."/>
            <person name="Ohji S."/>
            <person name="Ichikawa N."/>
        </authorList>
    </citation>
    <scope>NUCLEOTIDE SEQUENCE [LARGE SCALE GENOMIC DNA]</scope>
    <source>
        <strain evidence="1 2">NBRC 15358</strain>
    </source>
</reference>
<organism evidence="1 2">
    <name type="scientific">Kocuria varians</name>
    <name type="common">Micrococcus varians</name>
    <dbReference type="NCBI Taxonomy" id="1272"/>
    <lineage>
        <taxon>Bacteria</taxon>
        <taxon>Bacillati</taxon>
        <taxon>Actinomycetota</taxon>
        <taxon>Actinomycetes</taxon>
        <taxon>Micrococcales</taxon>
        <taxon>Micrococcaceae</taxon>
        <taxon>Kocuria</taxon>
    </lineage>
</organism>
<evidence type="ECO:0000313" key="1">
    <source>
        <dbReference type="EMBL" id="GEC98141.1"/>
    </source>
</evidence>
<accession>A0A4Y4CZ38</accession>
<comment type="caution">
    <text evidence="1">The sequence shown here is derived from an EMBL/GenBank/DDBJ whole genome shotgun (WGS) entry which is preliminary data.</text>
</comment>
<dbReference type="EMBL" id="BJNW01000002">
    <property type="protein sequence ID" value="GEC98141.1"/>
    <property type="molecule type" value="Genomic_DNA"/>
</dbReference>
<dbReference type="Proteomes" id="UP000315730">
    <property type="component" value="Unassembled WGS sequence"/>
</dbReference>
<proteinExistence type="predicted"/>
<dbReference type="AlphaFoldDB" id="A0A4Y4CZ38"/>
<evidence type="ECO:0000313" key="2">
    <source>
        <dbReference type="Proteomes" id="UP000315730"/>
    </source>
</evidence>